<evidence type="ECO:0000256" key="7">
    <source>
        <dbReference type="ARBA" id="ARBA00022840"/>
    </source>
</evidence>
<dbReference type="Gene3D" id="3.40.50.300">
    <property type="entry name" value="P-loop containing nucleotide triphosphate hydrolases"/>
    <property type="match status" value="1"/>
</dbReference>
<comment type="subcellular location">
    <subcellularLocation>
        <location evidence="1 9 10">Cytoplasm</location>
    </subcellularLocation>
</comment>
<comment type="similarity">
    <text evidence="2 9 10">Belongs to the RecF family.</text>
</comment>
<dbReference type="EMBL" id="QBKA01000002">
    <property type="protein sequence ID" value="RDC59510.1"/>
    <property type="molecule type" value="Genomic_DNA"/>
</dbReference>
<keyword evidence="9 10" id="KW-0227">DNA damage</keyword>
<dbReference type="HAMAP" id="MF_00365">
    <property type="entry name" value="RecF"/>
    <property type="match status" value="1"/>
</dbReference>
<dbReference type="Gene3D" id="1.20.1050.90">
    <property type="entry name" value="RecF/RecN/SMC, N-terminal domain"/>
    <property type="match status" value="1"/>
</dbReference>
<dbReference type="InterPro" id="IPR042174">
    <property type="entry name" value="RecF_2"/>
</dbReference>
<name>A0A369Q504_9SPHN</name>
<comment type="function">
    <text evidence="9 10">The RecF protein is involved in DNA metabolism; it is required for DNA replication and normal SOS inducibility. RecF binds preferentially to single-stranded, linear DNA. It also seems to bind ATP.</text>
</comment>
<evidence type="ECO:0000256" key="3">
    <source>
        <dbReference type="ARBA" id="ARBA00020170"/>
    </source>
</evidence>
<dbReference type="RefSeq" id="WP_115365855.1">
    <property type="nucleotide sequence ID" value="NZ_QBKA01000002.1"/>
</dbReference>
<dbReference type="GO" id="GO:0003697">
    <property type="term" value="F:single-stranded DNA binding"/>
    <property type="evidence" value="ECO:0007669"/>
    <property type="project" value="UniProtKB-UniRule"/>
</dbReference>
<keyword evidence="5 9" id="KW-0235">DNA replication</keyword>
<dbReference type="InterPro" id="IPR018078">
    <property type="entry name" value="DNA-binding_RecF_CS"/>
</dbReference>
<dbReference type="OrthoDB" id="9803889at2"/>
<accession>A0A369Q504</accession>
<dbReference type="NCBIfam" id="TIGR00611">
    <property type="entry name" value="recf"/>
    <property type="match status" value="1"/>
</dbReference>
<evidence type="ECO:0000256" key="2">
    <source>
        <dbReference type="ARBA" id="ARBA00008016"/>
    </source>
</evidence>
<evidence type="ECO:0000313" key="12">
    <source>
        <dbReference type="EMBL" id="RDC59510.1"/>
    </source>
</evidence>
<reference evidence="12 13" key="1">
    <citation type="submission" date="2018-04" db="EMBL/GenBank/DDBJ databases">
        <title>Altererythrobacter sp. HME9302 genome sequencing and assembly.</title>
        <authorList>
            <person name="Kang H."/>
            <person name="Kim H."/>
            <person name="Joh K."/>
        </authorList>
    </citation>
    <scope>NUCLEOTIDE SEQUENCE [LARGE SCALE GENOMIC DNA]</scope>
    <source>
        <strain evidence="12 13">HME9302</strain>
    </source>
</reference>
<gene>
    <name evidence="9" type="primary">recF</name>
    <name evidence="12" type="ORF">HME9302_00700</name>
</gene>
<feature type="binding site" evidence="9">
    <location>
        <begin position="30"/>
        <end position="37"/>
    </location>
    <ligand>
        <name>ATP</name>
        <dbReference type="ChEBI" id="CHEBI:30616"/>
    </ligand>
</feature>
<dbReference type="InterPro" id="IPR003593">
    <property type="entry name" value="AAA+_ATPase"/>
</dbReference>
<dbReference type="SUPFAM" id="SSF52540">
    <property type="entry name" value="P-loop containing nucleoside triphosphate hydrolases"/>
    <property type="match status" value="1"/>
</dbReference>
<dbReference type="AlphaFoldDB" id="A0A369Q504"/>
<keyword evidence="13" id="KW-1185">Reference proteome</keyword>
<evidence type="ECO:0000313" key="13">
    <source>
        <dbReference type="Proteomes" id="UP000253727"/>
    </source>
</evidence>
<dbReference type="GO" id="GO:0009432">
    <property type="term" value="P:SOS response"/>
    <property type="evidence" value="ECO:0007669"/>
    <property type="project" value="UniProtKB-UniRule"/>
</dbReference>
<keyword evidence="7 9" id="KW-0067">ATP-binding</keyword>
<comment type="caution">
    <text evidence="12">The sequence shown here is derived from an EMBL/GenBank/DDBJ whole genome shotgun (WGS) entry which is preliminary data.</text>
</comment>
<evidence type="ECO:0000256" key="8">
    <source>
        <dbReference type="ARBA" id="ARBA00023125"/>
    </source>
</evidence>
<evidence type="ECO:0000256" key="6">
    <source>
        <dbReference type="ARBA" id="ARBA00022741"/>
    </source>
</evidence>
<dbReference type="SMART" id="SM00382">
    <property type="entry name" value="AAA"/>
    <property type="match status" value="1"/>
</dbReference>
<evidence type="ECO:0000259" key="11">
    <source>
        <dbReference type="SMART" id="SM00382"/>
    </source>
</evidence>
<dbReference type="PANTHER" id="PTHR32182">
    <property type="entry name" value="DNA REPLICATION AND REPAIR PROTEIN RECF"/>
    <property type="match status" value="1"/>
</dbReference>
<organism evidence="12 13">
    <name type="scientific">Alteripontixanthobacter maritimus</name>
    <dbReference type="NCBI Taxonomy" id="2161824"/>
    <lineage>
        <taxon>Bacteria</taxon>
        <taxon>Pseudomonadati</taxon>
        <taxon>Pseudomonadota</taxon>
        <taxon>Alphaproteobacteria</taxon>
        <taxon>Sphingomonadales</taxon>
        <taxon>Erythrobacteraceae</taxon>
        <taxon>Alteripontixanthobacter</taxon>
    </lineage>
</organism>
<keyword evidence="4 9" id="KW-0963">Cytoplasm</keyword>
<dbReference type="Proteomes" id="UP000253727">
    <property type="component" value="Unassembled WGS sequence"/>
</dbReference>
<dbReference type="GO" id="GO:0000731">
    <property type="term" value="P:DNA synthesis involved in DNA repair"/>
    <property type="evidence" value="ECO:0007669"/>
    <property type="project" value="TreeGrafter"/>
</dbReference>
<dbReference type="GO" id="GO:0006302">
    <property type="term" value="P:double-strand break repair"/>
    <property type="evidence" value="ECO:0007669"/>
    <property type="project" value="TreeGrafter"/>
</dbReference>
<keyword evidence="6 9" id="KW-0547">Nucleotide-binding</keyword>
<dbReference type="GO" id="GO:0006260">
    <property type="term" value="P:DNA replication"/>
    <property type="evidence" value="ECO:0007669"/>
    <property type="project" value="UniProtKB-UniRule"/>
</dbReference>
<evidence type="ECO:0000256" key="5">
    <source>
        <dbReference type="ARBA" id="ARBA00022705"/>
    </source>
</evidence>
<keyword evidence="9 10" id="KW-0742">SOS response</keyword>
<dbReference type="InterPro" id="IPR027417">
    <property type="entry name" value="P-loop_NTPase"/>
</dbReference>
<dbReference type="Pfam" id="PF02463">
    <property type="entry name" value="SMC_N"/>
    <property type="match status" value="1"/>
</dbReference>
<dbReference type="PROSITE" id="PS00618">
    <property type="entry name" value="RECF_2"/>
    <property type="match status" value="1"/>
</dbReference>
<dbReference type="GO" id="GO:0005524">
    <property type="term" value="F:ATP binding"/>
    <property type="evidence" value="ECO:0007669"/>
    <property type="project" value="UniProtKB-UniRule"/>
</dbReference>
<dbReference type="InterPro" id="IPR003395">
    <property type="entry name" value="RecF/RecN/SMC_N"/>
</dbReference>
<keyword evidence="8 9" id="KW-0238">DNA-binding</keyword>
<dbReference type="PANTHER" id="PTHR32182:SF0">
    <property type="entry name" value="DNA REPLICATION AND REPAIR PROTEIN RECF"/>
    <property type="match status" value="1"/>
</dbReference>
<proteinExistence type="inferred from homology"/>
<sequence>MALTQISLARFRNHSATTLDDTRRFNLLIGENGAGKTNVLEAISLLAPGRGLRRAMLPDMAEQRGAGGFAVGATLQTDDGGDPVRLGTQTEAAQPTRRLVRINSAAASALALGEWLSLSWLTPAMDRLFTDSAGARRRFLDRMALALDPAHAGHASRYEAALRERNRLLSDAQDRGQPADPQWLSAVEPRLAEHGAMLAQGRARLVGALMEALSALPAEPFARPALTLVPGGPIIREELIAALATNRPQDQRAGRTLIGPHRDELEVRMAASGEADHSAGMEAARCSTGEQKAMLIAITLAHAELAARGRPSLLLLDEVAAHLDPVRRTALFARLREGGAQVWLTGTESAPFADILEEAAVWRVGNGVVERV</sequence>
<protein>
    <recommendedName>
        <fullName evidence="3 9">DNA replication and repair protein RecF</fullName>
    </recommendedName>
</protein>
<feature type="domain" description="AAA+ ATPase" evidence="11">
    <location>
        <begin position="22"/>
        <end position="356"/>
    </location>
</feature>
<evidence type="ECO:0000256" key="4">
    <source>
        <dbReference type="ARBA" id="ARBA00022490"/>
    </source>
</evidence>
<keyword evidence="9 10" id="KW-0234">DNA repair</keyword>
<dbReference type="PROSITE" id="PS00617">
    <property type="entry name" value="RECF_1"/>
    <property type="match status" value="1"/>
</dbReference>
<dbReference type="InterPro" id="IPR001238">
    <property type="entry name" value="DNA-binding_RecF"/>
</dbReference>
<evidence type="ECO:0000256" key="9">
    <source>
        <dbReference type="HAMAP-Rule" id="MF_00365"/>
    </source>
</evidence>
<evidence type="ECO:0000256" key="10">
    <source>
        <dbReference type="RuleBase" id="RU000578"/>
    </source>
</evidence>
<evidence type="ECO:0000256" key="1">
    <source>
        <dbReference type="ARBA" id="ARBA00004496"/>
    </source>
</evidence>
<dbReference type="GO" id="GO:0005737">
    <property type="term" value="C:cytoplasm"/>
    <property type="evidence" value="ECO:0007669"/>
    <property type="project" value="UniProtKB-SubCell"/>
</dbReference>